<dbReference type="SUPFAM" id="SSF69848">
    <property type="entry name" value="LCCL domain"/>
    <property type="match status" value="4"/>
</dbReference>
<protein>
    <recommendedName>
        <fullName evidence="10">Multidomain scavenger receptor</fullName>
    </recommendedName>
</protein>
<dbReference type="PANTHER" id="PTHR31331:SF1">
    <property type="entry name" value="CYSTEINE RICH SECRETORY PROTEIN LCCL DOMAIN CONTAINING 2"/>
    <property type="match status" value="1"/>
</dbReference>
<keyword evidence="9" id="KW-1185">Reference proteome</keyword>
<sequence>MVNTKCLKRLVALQLLLQLLFQLAPLMTHAKEWCKAKFEFGKADYAECQSEMENISKYMIHTTPVISNDVDLYANVSLVMSNGYGLKTKEINIGSEEEGLLSKTFAATTDVGSPEYVHVKLNSVKKNWKCKKITIWKDYKYWVFDCIGSLNDKNSEATYFLSGNKIYTAFVQTGKDVQAGTNGTVEIVLLGNDKRSNTKVLHEGFTSGVLKKIKFQASDVGTIEDIILTNSANRDDPWYCDFVKIKSDNKLYVFNVKSWIGHPYEKTVKVNIRADFSVDGGAAKDIDCHIRGNDLINTSTLPQALQSKVQIFKVRCPQNCQNAEFASVEGSSIHPSSTSICTSAIHDGSLTPSGGSIIVTVGNDLNQYYAVREKVNQIEAIDVITKADEPNFSFYTYRLESIDDVKSNVRIVDAFGKLSSLGRLEIRRSDNTWGTVCKRGPNFTFSDDSAKRACADLGFPNGVYIKQMCFNLNGQNYCAGYKYPFSSAGMVCSGNEKNLLQCHADDSSHCVDHHDDVIIQCLNQGSSKESVTDGMIRLVDITGAPTTNGIGRLEMFYNGAFGSVCSEGWVKEGEKIACRELGYTGIKGNGFSHHLCTNIAGENLCGHDADKINAVNVKCKGDEKSLQNCAHETHEDIYCSHDEDIVIGCSGGEEEEYQGGVQGGGNSSPYLSTTIGGRKHFLNLEKKSFPRKLELTCFEKIVSIADLNAAHVGDVFLASCPEKCDEEVGVVKGTFLYTFDSPICKAAIHAGVLSSNVADDLVLIISHKNHNFIGTNRNNVESHDFTGTSKSFSVSIPTRSIIQEERKSNHKYEEENSDRESSHGDGLADQRGEPSLLAPPIVQRQNGMLVGRGLATQPTFQWIPPTGFPGFNGKENDFVNCINLPNEKYIRSLSNFTFIIYFTLSGGGGNWRTLLSHSLCDGISISVNEENELIIEQNCNPHLLKSKFKPVIGQTYHLAVVFNKTNKSVSLYVNGKKLTMEKTKYDFTLNGDLIIGRSNETTTDYFIGSIHLVEVYKFVLADDEIKQSANAAHSLDYLSLGSDSNYHSVGKTKRGKKKSGSNRKTVDGRQCMTPCKPKSIINKELQINGEQINLSCKDDLLSHQFNSKIGSQFLVHCSDNCTKSKFIVKGSNNYYTPDSSVCKAAIHAGVYTPNRKNGEENNTFILRIVNGLFEYKAARGHMGIVSKSERQSQLRSFSIFPENDDNILTCSSNGHLFLNLPVGGKRTIICPSGCDKMEGKIWGTNVYAPSSALCKAAIHSGVLSNQGGLVDMSVGSAVDKFTGATQNGIESHSSARDSRSLTFSTHAQ</sequence>
<feature type="domain" description="SRCR" evidence="6">
    <location>
        <begin position="409"/>
        <end position="522"/>
    </location>
</feature>
<evidence type="ECO:0000259" key="7">
    <source>
        <dbReference type="PROSITE" id="PS50820"/>
    </source>
</evidence>
<dbReference type="InterPro" id="IPR004043">
    <property type="entry name" value="LCCL"/>
</dbReference>
<dbReference type="Gene3D" id="2.60.60.20">
    <property type="entry name" value="PLAT/LH2 domain"/>
    <property type="match status" value="1"/>
</dbReference>
<dbReference type="Pfam" id="PF00530">
    <property type="entry name" value="SRCR"/>
    <property type="match status" value="2"/>
</dbReference>
<evidence type="ECO:0000256" key="3">
    <source>
        <dbReference type="SAM" id="MobiDB-lite"/>
    </source>
</evidence>
<dbReference type="OrthoDB" id="536948at2759"/>
<evidence type="ECO:0000256" key="1">
    <source>
        <dbReference type="ARBA" id="ARBA00023157"/>
    </source>
</evidence>
<feature type="domain" description="LCCL" evidence="7">
    <location>
        <begin position="1115"/>
        <end position="1158"/>
    </location>
</feature>
<name>W7A9I8_9APIC</name>
<evidence type="ECO:0000256" key="4">
    <source>
        <dbReference type="SAM" id="SignalP"/>
    </source>
</evidence>
<dbReference type="SMART" id="SM00202">
    <property type="entry name" value="SR"/>
    <property type="match status" value="2"/>
</dbReference>
<dbReference type="SMART" id="SM00308">
    <property type="entry name" value="LH2"/>
    <property type="match status" value="1"/>
</dbReference>
<dbReference type="PROSITE" id="PS50287">
    <property type="entry name" value="SRCR_2"/>
    <property type="match status" value="2"/>
</dbReference>
<feature type="domain" description="LCCL" evidence="7">
    <location>
        <begin position="1204"/>
        <end position="1301"/>
    </location>
</feature>
<dbReference type="Pfam" id="PF13385">
    <property type="entry name" value="Laminin_G_3"/>
    <property type="match status" value="1"/>
</dbReference>
<dbReference type="InterPro" id="IPR036609">
    <property type="entry name" value="LCCL_sf"/>
</dbReference>
<feature type="domain" description="LCCL" evidence="7">
    <location>
        <begin position="282"/>
        <end position="371"/>
    </location>
</feature>
<evidence type="ECO:0000259" key="6">
    <source>
        <dbReference type="PROSITE" id="PS50287"/>
    </source>
</evidence>
<feature type="compositionally biased region" description="Basic residues" evidence="3">
    <location>
        <begin position="1050"/>
        <end position="1061"/>
    </location>
</feature>
<dbReference type="GeneID" id="20039071"/>
<dbReference type="InterPro" id="IPR013320">
    <property type="entry name" value="ConA-like_dom_sf"/>
</dbReference>
<dbReference type="SUPFAM" id="SSF49899">
    <property type="entry name" value="Concanavalin A-like lectins/glucanases"/>
    <property type="match status" value="1"/>
</dbReference>
<dbReference type="GO" id="GO:0016020">
    <property type="term" value="C:membrane"/>
    <property type="evidence" value="ECO:0007669"/>
    <property type="project" value="InterPro"/>
</dbReference>
<feature type="region of interest" description="Disordered" evidence="3">
    <location>
        <begin position="1048"/>
        <end position="1068"/>
    </location>
</feature>
<dbReference type="Proteomes" id="UP000030640">
    <property type="component" value="Unassembled WGS sequence"/>
</dbReference>
<dbReference type="PROSITE" id="PS50095">
    <property type="entry name" value="PLAT"/>
    <property type="match status" value="1"/>
</dbReference>
<reference evidence="8 9" key="1">
    <citation type="submission" date="2013-02" db="EMBL/GenBank/DDBJ databases">
        <title>The Genome Sequence of Plasmodium inui San Antonio 1.</title>
        <authorList>
            <consortium name="The Broad Institute Genome Sequencing Platform"/>
            <consortium name="The Broad Institute Genome Sequencing Center for Infectious Disease"/>
            <person name="Neafsey D."/>
            <person name="Cheeseman I."/>
            <person name="Volkman S."/>
            <person name="Adams J."/>
            <person name="Walker B."/>
            <person name="Young S.K."/>
            <person name="Zeng Q."/>
            <person name="Gargeya S."/>
            <person name="Fitzgerald M."/>
            <person name="Haas B."/>
            <person name="Abouelleil A."/>
            <person name="Alvarado L."/>
            <person name="Arachchi H.M."/>
            <person name="Berlin A.M."/>
            <person name="Chapman S.B."/>
            <person name="Dewar J."/>
            <person name="Goldberg J."/>
            <person name="Griggs A."/>
            <person name="Gujja S."/>
            <person name="Hansen M."/>
            <person name="Howarth C."/>
            <person name="Imamovic A."/>
            <person name="Larimer J."/>
            <person name="McCowan C."/>
            <person name="Murphy C."/>
            <person name="Neiman D."/>
            <person name="Pearson M."/>
            <person name="Priest M."/>
            <person name="Roberts A."/>
            <person name="Saif S."/>
            <person name="Shea T."/>
            <person name="Sisk P."/>
            <person name="Sykes S."/>
            <person name="Wortman J."/>
            <person name="Nusbaum C."/>
            <person name="Birren B."/>
        </authorList>
    </citation>
    <scope>NUCLEOTIDE SEQUENCE [LARGE SCALE GENOMIC DNA]</scope>
    <source>
        <strain evidence="8 9">San Antonio 1</strain>
    </source>
</reference>
<gene>
    <name evidence="8" type="ORF">C922_03797</name>
</gene>
<dbReference type="Pfam" id="PF03815">
    <property type="entry name" value="LCCL"/>
    <property type="match status" value="4"/>
</dbReference>
<evidence type="ECO:0008006" key="10">
    <source>
        <dbReference type="Google" id="ProtNLM"/>
    </source>
</evidence>
<feature type="region of interest" description="Disordered" evidence="3">
    <location>
        <begin position="803"/>
        <end position="834"/>
    </location>
</feature>
<keyword evidence="1" id="KW-1015">Disulfide bond</keyword>
<dbReference type="RefSeq" id="XP_008817608.1">
    <property type="nucleotide sequence ID" value="XM_008819386.1"/>
</dbReference>
<comment type="caution">
    <text evidence="2">Lacks conserved residue(s) required for the propagation of feature annotation.</text>
</comment>
<dbReference type="SUPFAM" id="SSF49723">
    <property type="entry name" value="Lipase/lipooxygenase domain (PLAT/LH2 domain)"/>
    <property type="match status" value="1"/>
</dbReference>
<dbReference type="Pfam" id="PF01477">
    <property type="entry name" value="PLAT"/>
    <property type="match status" value="1"/>
</dbReference>
<feature type="compositionally biased region" description="Basic and acidic residues" evidence="3">
    <location>
        <begin position="803"/>
        <end position="832"/>
    </location>
</feature>
<dbReference type="PANTHER" id="PTHR31331">
    <property type="entry name" value="LCCL DOMAIN PROTEIN (AFU_ORTHOLOGUE AFUA_5G08630)"/>
    <property type="match status" value="1"/>
</dbReference>
<organism evidence="8 9">
    <name type="scientific">Plasmodium inui San Antonio 1</name>
    <dbReference type="NCBI Taxonomy" id="1237626"/>
    <lineage>
        <taxon>Eukaryota</taxon>
        <taxon>Sar</taxon>
        <taxon>Alveolata</taxon>
        <taxon>Apicomplexa</taxon>
        <taxon>Aconoidasida</taxon>
        <taxon>Haemosporida</taxon>
        <taxon>Plasmodiidae</taxon>
        <taxon>Plasmodium</taxon>
        <taxon>Plasmodium (Plasmodium)</taxon>
    </lineage>
</organism>
<feature type="domain" description="PLAT" evidence="5">
    <location>
        <begin position="165"/>
        <end position="274"/>
    </location>
</feature>
<feature type="region of interest" description="Disordered" evidence="3">
    <location>
        <begin position="1286"/>
        <end position="1308"/>
    </location>
</feature>
<dbReference type="SUPFAM" id="SSF56487">
    <property type="entry name" value="SRCR-like"/>
    <property type="match status" value="2"/>
</dbReference>
<keyword evidence="4" id="KW-0732">Signal</keyword>
<dbReference type="SMART" id="SM00603">
    <property type="entry name" value="LCCL"/>
    <property type="match status" value="3"/>
</dbReference>
<dbReference type="InterPro" id="IPR036772">
    <property type="entry name" value="SRCR-like_dom_sf"/>
</dbReference>
<feature type="chain" id="PRO_5004888062" description="Multidomain scavenger receptor" evidence="4">
    <location>
        <begin position="31"/>
        <end position="1308"/>
    </location>
</feature>
<evidence type="ECO:0000313" key="9">
    <source>
        <dbReference type="Proteomes" id="UP000030640"/>
    </source>
</evidence>
<dbReference type="Gene3D" id="2.60.120.200">
    <property type="match status" value="1"/>
</dbReference>
<feature type="signal peptide" evidence="4">
    <location>
        <begin position="1"/>
        <end position="30"/>
    </location>
</feature>
<accession>W7A9I8</accession>
<dbReference type="Gene3D" id="2.170.130.20">
    <property type="entry name" value="LCCL-like domain"/>
    <property type="match status" value="4"/>
</dbReference>
<feature type="domain" description="SRCR" evidence="6">
    <location>
        <begin position="536"/>
        <end position="650"/>
    </location>
</feature>
<dbReference type="VEuPathDB" id="PlasmoDB:C922_03797"/>
<evidence type="ECO:0000256" key="2">
    <source>
        <dbReference type="PROSITE-ProRule" id="PRU00152"/>
    </source>
</evidence>
<dbReference type="PROSITE" id="PS50820">
    <property type="entry name" value="LCCL"/>
    <property type="match status" value="4"/>
</dbReference>
<dbReference type="PIRSF" id="PIRSF037512">
    <property type="entry name" value="PxSR"/>
    <property type="match status" value="1"/>
</dbReference>
<feature type="domain" description="LCCL" evidence="7">
    <location>
        <begin position="691"/>
        <end position="792"/>
    </location>
</feature>
<proteinExistence type="predicted"/>
<dbReference type="InterPro" id="IPR051957">
    <property type="entry name" value="CRISP-LCCL_domain"/>
</dbReference>
<dbReference type="Gene3D" id="3.10.250.10">
    <property type="entry name" value="SRCR-like domain"/>
    <property type="match status" value="2"/>
</dbReference>
<dbReference type="InterPro" id="IPR001190">
    <property type="entry name" value="SRCR"/>
</dbReference>
<dbReference type="EMBL" id="KI965476">
    <property type="protein sequence ID" value="EUD65814.1"/>
    <property type="molecule type" value="Genomic_DNA"/>
</dbReference>
<dbReference type="InterPro" id="IPR036392">
    <property type="entry name" value="PLAT/LH2_dom_sf"/>
</dbReference>
<dbReference type="InterPro" id="IPR001024">
    <property type="entry name" value="PLAT/LH2_dom"/>
</dbReference>
<evidence type="ECO:0000259" key="5">
    <source>
        <dbReference type="PROSITE" id="PS50095"/>
    </source>
</evidence>
<dbReference type="PRINTS" id="PR00258">
    <property type="entry name" value="SPERACTRCPTR"/>
</dbReference>
<dbReference type="InterPro" id="IPR017229">
    <property type="entry name" value="Scavenger_rcpt_PxSR"/>
</dbReference>
<evidence type="ECO:0000313" key="8">
    <source>
        <dbReference type="EMBL" id="EUD65814.1"/>
    </source>
</evidence>